<name>A0A1B3SKP9_9MOLU</name>
<protein>
    <recommendedName>
        <fullName evidence="3">DUF4258 domain-containing protein</fullName>
    </recommendedName>
</protein>
<evidence type="ECO:0000313" key="2">
    <source>
        <dbReference type="Proteomes" id="UP000094378"/>
    </source>
</evidence>
<dbReference type="STRING" id="216938.SHELI_v1c05580"/>
<dbReference type="Proteomes" id="UP000094378">
    <property type="component" value="Chromosome"/>
</dbReference>
<proteinExistence type="predicted"/>
<dbReference type="AlphaFoldDB" id="A0A1B3SKP9"/>
<dbReference type="OrthoDB" id="398931at2"/>
<evidence type="ECO:0008006" key="3">
    <source>
        <dbReference type="Google" id="ProtNLM"/>
    </source>
</evidence>
<keyword evidence="2" id="KW-1185">Reference proteome</keyword>
<dbReference type="KEGG" id="shj:SHELI_v1c05580"/>
<dbReference type="RefSeq" id="WP_069116505.1">
    <property type="nucleotide sequence ID" value="NZ_CP017015.1"/>
</dbReference>
<accession>A0A1B3SKP9</accession>
<evidence type="ECO:0000313" key="1">
    <source>
        <dbReference type="EMBL" id="AOG60509.1"/>
    </source>
</evidence>
<reference evidence="1 2" key="1">
    <citation type="submission" date="2016-08" db="EMBL/GenBank/DDBJ databases">
        <title>Complete genome sequence of Spiroplasma helicoides TABS-2 (DSM 22551).</title>
        <authorList>
            <person name="Shen W.-Y."/>
            <person name="Lo W.-S."/>
            <person name="Lai Y.-C."/>
            <person name="Kuo C.-H."/>
        </authorList>
    </citation>
    <scope>NUCLEOTIDE SEQUENCE [LARGE SCALE GENOMIC DNA]</scope>
    <source>
        <strain evidence="1 2">TABS-2</strain>
    </source>
</reference>
<dbReference type="EMBL" id="CP017015">
    <property type="protein sequence ID" value="AOG60509.1"/>
    <property type="molecule type" value="Genomic_DNA"/>
</dbReference>
<sequence>MSYYYRHEFKFSTHAIQRIRQRLNLGNADEFKLKDKVLDIIENSTEMFETSKNIYIKTNKGNIFLVITKPDKLIITATPISPTKQLDLIENE</sequence>
<gene>
    <name evidence="1" type="ORF">SHELI_v1c05580</name>
</gene>
<organism evidence="1 2">
    <name type="scientific">Spiroplasma helicoides</name>
    <dbReference type="NCBI Taxonomy" id="216938"/>
    <lineage>
        <taxon>Bacteria</taxon>
        <taxon>Bacillati</taxon>
        <taxon>Mycoplasmatota</taxon>
        <taxon>Mollicutes</taxon>
        <taxon>Entomoplasmatales</taxon>
        <taxon>Spiroplasmataceae</taxon>
        <taxon>Spiroplasma</taxon>
    </lineage>
</organism>